<dbReference type="OrthoDB" id="10265310at2759"/>
<reference evidence="2" key="2">
    <citation type="submission" date="2021-01" db="EMBL/GenBank/DDBJ databases">
        <authorList>
            <person name="Schikora-Tamarit M.A."/>
        </authorList>
    </citation>
    <scope>NUCLEOTIDE SEQUENCE</scope>
    <source>
        <strain evidence="2">CBS6341</strain>
    </source>
</reference>
<dbReference type="Pfam" id="PF03690">
    <property type="entry name" value="MYG1_exonuc"/>
    <property type="match status" value="1"/>
</dbReference>
<organism evidence="2 3">
    <name type="scientific">Wickerhamomyces mucosus</name>
    <dbReference type="NCBI Taxonomy" id="1378264"/>
    <lineage>
        <taxon>Eukaryota</taxon>
        <taxon>Fungi</taxon>
        <taxon>Dikarya</taxon>
        <taxon>Ascomycota</taxon>
        <taxon>Saccharomycotina</taxon>
        <taxon>Saccharomycetes</taxon>
        <taxon>Phaffomycetales</taxon>
        <taxon>Wickerhamomycetaceae</taxon>
        <taxon>Wickerhamomyces</taxon>
    </lineage>
</organism>
<dbReference type="PANTHER" id="PTHR11215">
    <property type="entry name" value="METAL DEPENDENT HYDROLASE - RELATED"/>
    <property type="match status" value="1"/>
</dbReference>
<dbReference type="Proteomes" id="UP000769528">
    <property type="component" value="Unassembled WGS sequence"/>
</dbReference>
<comment type="caution">
    <text evidence="2">The sequence shown here is derived from an EMBL/GenBank/DDBJ whole genome shotgun (WGS) entry which is preliminary data.</text>
</comment>
<accession>A0A9P8P6H7</accession>
<name>A0A9P8P6H7_9ASCO</name>
<evidence type="ECO:0000313" key="2">
    <source>
        <dbReference type="EMBL" id="KAH3666713.1"/>
    </source>
</evidence>
<sequence>MSSEEPEIKKQKTMSQILRICTHSGSFHADEALAVFMLRLLPKWKDATLKRSRNPEDWENSDIVVDVGATYDGVKFFDHHQRGFTETFNDTFKTKLSSAGLVYKHFGKEIIGEIIDERNDQSVLELLYIKVYKEIIEAIDANDNGINKYANDIDESPRFKDRSITLPSIVANLNPFWNEDNSDESYDRQFLIASEVIGNAFVNVVKNLGLSWLPAKKVVEEAFNKRFETHSSGSILILDQFAPWKDHLYEIEKSHDSFGKTLYVLFADASNNWRISTVPISGGSFENRKPLPENWRGLRDDALSKESGVEGCVFVHAAGFIGGAKTKEAVLKLAELSL</sequence>
<evidence type="ECO:0000256" key="1">
    <source>
        <dbReference type="ARBA" id="ARBA00010105"/>
    </source>
</evidence>
<keyword evidence="3" id="KW-1185">Reference proteome</keyword>
<dbReference type="PANTHER" id="PTHR11215:SF1">
    <property type="entry name" value="MYG1 EXONUCLEASE"/>
    <property type="match status" value="1"/>
</dbReference>
<evidence type="ECO:0000313" key="3">
    <source>
        <dbReference type="Proteomes" id="UP000769528"/>
    </source>
</evidence>
<dbReference type="GO" id="GO:0005634">
    <property type="term" value="C:nucleus"/>
    <property type="evidence" value="ECO:0007669"/>
    <property type="project" value="TreeGrafter"/>
</dbReference>
<protein>
    <recommendedName>
        <fullName evidence="4">Metal-dependent protein hydrolase</fullName>
    </recommendedName>
</protein>
<dbReference type="GO" id="GO:0005737">
    <property type="term" value="C:cytoplasm"/>
    <property type="evidence" value="ECO:0007669"/>
    <property type="project" value="TreeGrafter"/>
</dbReference>
<dbReference type="InterPro" id="IPR003226">
    <property type="entry name" value="MYG1_exonuclease"/>
</dbReference>
<gene>
    <name evidence="2" type="ORF">WICMUC_005530</name>
</gene>
<proteinExistence type="inferred from homology"/>
<comment type="similarity">
    <text evidence="1">Belongs to the MYG1 family.</text>
</comment>
<dbReference type="AlphaFoldDB" id="A0A9P8P6H7"/>
<reference evidence="2" key="1">
    <citation type="journal article" date="2021" name="Open Biol.">
        <title>Shared evolutionary footprints suggest mitochondrial oxidative damage underlies multiple complex I losses in fungi.</title>
        <authorList>
            <person name="Schikora-Tamarit M.A."/>
            <person name="Marcet-Houben M."/>
            <person name="Nosek J."/>
            <person name="Gabaldon T."/>
        </authorList>
    </citation>
    <scope>NUCLEOTIDE SEQUENCE</scope>
    <source>
        <strain evidence="2">CBS6341</strain>
    </source>
</reference>
<dbReference type="EMBL" id="JAEUBF010001406">
    <property type="protein sequence ID" value="KAH3666713.1"/>
    <property type="molecule type" value="Genomic_DNA"/>
</dbReference>
<evidence type="ECO:0008006" key="4">
    <source>
        <dbReference type="Google" id="ProtNLM"/>
    </source>
</evidence>